<feature type="domain" description="Glabrous enhancer-binding protein-like DBD" evidence="3">
    <location>
        <begin position="370"/>
        <end position="465"/>
    </location>
</feature>
<dbReference type="PANTHER" id="PTHR31662:SF33">
    <property type="entry name" value="DNA-BINDING STOREKEEPER PROTEIN TRANSCRIPTIONAL REGULATOR-LIKE PROTEIN"/>
    <property type="match status" value="1"/>
</dbReference>
<accession>A0AAD8W3A8</accession>
<evidence type="ECO:0000256" key="2">
    <source>
        <dbReference type="SAM" id="MobiDB-lite"/>
    </source>
</evidence>
<feature type="compositionally biased region" description="Low complexity" evidence="2">
    <location>
        <begin position="1"/>
        <end position="44"/>
    </location>
</feature>
<evidence type="ECO:0000313" key="5">
    <source>
        <dbReference type="Proteomes" id="UP001231189"/>
    </source>
</evidence>
<proteinExistence type="inferred from homology"/>
<feature type="region of interest" description="Disordered" evidence="2">
    <location>
        <begin position="1"/>
        <end position="57"/>
    </location>
</feature>
<dbReference type="GO" id="GO:0005634">
    <property type="term" value="C:nucleus"/>
    <property type="evidence" value="ECO:0007669"/>
    <property type="project" value="TreeGrafter"/>
</dbReference>
<evidence type="ECO:0000259" key="3">
    <source>
        <dbReference type="Pfam" id="PF04504"/>
    </source>
</evidence>
<protein>
    <recommendedName>
        <fullName evidence="3">Glabrous enhancer-binding protein-like DBD domain-containing protein</fullName>
    </recommendedName>
</protein>
<dbReference type="InterPro" id="IPR053932">
    <property type="entry name" value="GeBP-like_DBD"/>
</dbReference>
<evidence type="ECO:0000256" key="1">
    <source>
        <dbReference type="ARBA" id="ARBA00010820"/>
    </source>
</evidence>
<feature type="compositionally biased region" description="Basic and acidic residues" evidence="2">
    <location>
        <begin position="202"/>
        <end position="214"/>
    </location>
</feature>
<dbReference type="Proteomes" id="UP001231189">
    <property type="component" value="Unassembled WGS sequence"/>
</dbReference>
<dbReference type="Pfam" id="PF04504">
    <property type="entry name" value="GeBP-like_DBD"/>
    <property type="match status" value="1"/>
</dbReference>
<dbReference type="EMBL" id="JAUUTY010000005">
    <property type="protein sequence ID" value="KAK1631278.1"/>
    <property type="molecule type" value="Genomic_DNA"/>
</dbReference>
<comment type="similarity">
    <text evidence="1">Belongs to the GeBP family.</text>
</comment>
<dbReference type="PANTHER" id="PTHR31662">
    <property type="entry name" value="BNAANNG10740D PROTEIN-RELATED"/>
    <property type="match status" value="1"/>
</dbReference>
<organism evidence="4 5">
    <name type="scientific">Lolium multiflorum</name>
    <name type="common">Italian ryegrass</name>
    <name type="synonym">Lolium perenne subsp. multiflorum</name>
    <dbReference type="NCBI Taxonomy" id="4521"/>
    <lineage>
        <taxon>Eukaryota</taxon>
        <taxon>Viridiplantae</taxon>
        <taxon>Streptophyta</taxon>
        <taxon>Embryophyta</taxon>
        <taxon>Tracheophyta</taxon>
        <taxon>Spermatophyta</taxon>
        <taxon>Magnoliopsida</taxon>
        <taxon>Liliopsida</taxon>
        <taxon>Poales</taxon>
        <taxon>Poaceae</taxon>
        <taxon>BOP clade</taxon>
        <taxon>Pooideae</taxon>
        <taxon>Poodae</taxon>
        <taxon>Poeae</taxon>
        <taxon>Poeae Chloroplast Group 2 (Poeae type)</taxon>
        <taxon>Loliodinae</taxon>
        <taxon>Loliinae</taxon>
        <taxon>Lolium</taxon>
    </lineage>
</organism>
<feature type="region of interest" description="Disordered" evidence="2">
    <location>
        <begin position="520"/>
        <end position="539"/>
    </location>
</feature>
<gene>
    <name evidence="4" type="ORF">QYE76_005593</name>
</gene>
<evidence type="ECO:0000313" key="4">
    <source>
        <dbReference type="EMBL" id="KAK1631278.1"/>
    </source>
</evidence>
<sequence>MAPKRPAAAAPAARHRAAAPTPTAAAPPAAAARSPVADTAGADRLPPPPPRRADPFRNRDCWVPPARQVRWRWHWHWAPHARTGRRHGSALGAHPPRRARCQSSTPTIRTQRLDGHHRTLRTAPRPVPCPAIKNIASPIQIASQEPPRYQPEHHQHHHQQHREVPKALSPPRRAAPLRMAPKRPAAAAAASGSASDASDAEADAHHHPPSDTDPSKTPPPNPNPKSSASAAAAAAAPSAPADSAPARSDSGGSYSDSDAPARRTRPAPAPSPKQGKPRPRSPGINSDSYDSHAAAGFDSDLDPAAGADSDSDLSPPRPAARHNPRAEAAIVKPISSRPMDPPRRGGAKRPRSAAVPAPPPQPPSSEKRPARLWSPDDELVILRGLATYRAKSGVLPGSTNDIGKLHGHIRAQLSVKVSTTQLSDKVRRLKQKYQLLATRARSGRDQELHTPHDRSIYEHAKKVWGTRTGTAGDDYDDIAADSEELPATENSDDDDDGMDSGRDDRYRIKNRKLMPIAMANGHSIQRRPSAPPNSRTKTEFEKGKDAYPYLWETVEELAREHPSGAAFKKAFEVLEGSKAQVMEEKLRKFRLTEIRQQLRRMDLMKDTVRMVLDALERAD</sequence>
<feature type="compositionally biased region" description="Acidic residues" evidence="2">
    <location>
        <begin position="483"/>
        <end position="498"/>
    </location>
</feature>
<keyword evidence="5" id="KW-1185">Reference proteome</keyword>
<dbReference type="GO" id="GO:0006355">
    <property type="term" value="P:regulation of DNA-templated transcription"/>
    <property type="evidence" value="ECO:0007669"/>
    <property type="project" value="InterPro"/>
</dbReference>
<comment type="caution">
    <text evidence="4">The sequence shown here is derived from an EMBL/GenBank/DDBJ whole genome shotgun (WGS) entry which is preliminary data.</text>
</comment>
<dbReference type="InterPro" id="IPR007592">
    <property type="entry name" value="GEBP"/>
</dbReference>
<name>A0AAD8W3A8_LOLMU</name>
<feature type="compositionally biased region" description="Low complexity" evidence="2">
    <location>
        <begin position="166"/>
        <end position="197"/>
    </location>
</feature>
<feature type="compositionally biased region" description="Low complexity" evidence="2">
    <location>
        <begin position="224"/>
        <end position="258"/>
    </location>
</feature>
<dbReference type="AlphaFoldDB" id="A0AAD8W3A8"/>
<reference evidence="4" key="1">
    <citation type="submission" date="2023-07" db="EMBL/GenBank/DDBJ databases">
        <title>A chromosome-level genome assembly of Lolium multiflorum.</title>
        <authorList>
            <person name="Chen Y."/>
            <person name="Copetti D."/>
            <person name="Kolliker R."/>
            <person name="Studer B."/>
        </authorList>
    </citation>
    <scope>NUCLEOTIDE SEQUENCE</scope>
    <source>
        <strain evidence="4">02402/16</strain>
        <tissue evidence="4">Leaf</tissue>
    </source>
</reference>
<feature type="region of interest" description="Disordered" evidence="2">
    <location>
        <begin position="83"/>
        <end position="105"/>
    </location>
</feature>
<feature type="region of interest" description="Disordered" evidence="2">
    <location>
        <begin position="483"/>
        <end position="506"/>
    </location>
</feature>
<feature type="region of interest" description="Disordered" evidence="2">
    <location>
        <begin position="147"/>
        <end position="374"/>
    </location>
</feature>